<feature type="compositionally biased region" description="Basic and acidic residues" evidence="1">
    <location>
        <begin position="155"/>
        <end position="178"/>
    </location>
</feature>
<feature type="compositionally biased region" description="Polar residues" evidence="1">
    <location>
        <begin position="609"/>
        <end position="627"/>
    </location>
</feature>
<keyword evidence="3" id="KW-1185">Reference proteome</keyword>
<dbReference type="EMBL" id="BEGY01000022">
    <property type="protein sequence ID" value="GAX77063.1"/>
    <property type="molecule type" value="Genomic_DNA"/>
</dbReference>
<feature type="compositionally biased region" description="Basic and acidic residues" evidence="1">
    <location>
        <begin position="1282"/>
        <end position="1293"/>
    </location>
</feature>
<feature type="compositionally biased region" description="Low complexity" evidence="1">
    <location>
        <begin position="566"/>
        <end position="576"/>
    </location>
</feature>
<feature type="compositionally biased region" description="Low complexity" evidence="1">
    <location>
        <begin position="432"/>
        <end position="443"/>
    </location>
</feature>
<feature type="region of interest" description="Disordered" evidence="1">
    <location>
        <begin position="98"/>
        <end position="121"/>
    </location>
</feature>
<feature type="compositionally biased region" description="Low complexity" evidence="1">
    <location>
        <begin position="244"/>
        <end position="255"/>
    </location>
</feature>
<feature type="compositionally biased region" description="Low complexity" evidence="1">
    <location>
        <begin position="1022"/>
        <end position="1033"/>
    </location>
</feature>
<feature type="compositionally biased region" description="Polar residues" evidence="1">
    <location>
        <begin position="1207"/>
        <end position="1229"/>
    </location>
</feature>
<feature type="compositionally biased region" description="Low complexity" evidence="1">
    <location>
        <begin position="1594"/>
        <end position="1608"/>
    </location>
</feature>
<sequence length="1649" mass="180019">MDHRTMLLRQYEILASQLQTVALQSGDDSASRKILDGMNNESLSETYIDHLPNNNSRVLKTEASHPSRTRSIWQSVDSELHFSGSPSSILNNSIPNQQHAASLSAGTANRPSNPTPHSYLPTLMEGQFTALQSSKDLVDQNSETYEEQVSQNYNKQKEGVRHSHNYDSEQRHTAELFQRRQYPGLPRPRDPDQVQEGRMCAQNEHQRSSNKNVHPRGAGNGTCSAGTHYSPHHPAQAQHHHPHSSTQSQEVSYSSDHMPEAHSHLNPEHEEGTERGLFQQIDDRTQAAMRLKVQQQVQQNSPLLLPEFVTKLCDEQGTTLLTRHVSLLESGTINQRHLPSSTADCLSVRSDSVSTSNKCQRVCQEDRPDSAHSLSFGANVDENTTSGKLTSEGAQHTSSTTIAGQKGRGSSNDNASRQKLPKLPPFTRRLTSSSSSSSSPSDSHNQNPGTTSDGSNPKLQNPGTTSDGSSPKLQNPGTTSDGSRTVMQLPEREQGAGSSGDDSSRNKQDGRASCMRCRSEETCSASDKSSSSSRCHAMSRRYASSSDPHYDDQQQADSPSSADPENNSGSGRSSSRQDSLFLSDRSRHRRSFKSSRKLPNSGRQDRTVADTTNSRPAISEASSSMVSGQAIMNTTRMAQNHEDRVDHTHQAAPAASPPYLNTSAQNNDVNKRPAAGKQAISKSPARHLKPAGRSIDDIDMLDQLQRATIRLEWMDDRRQPLLLPLNIVLQDKQEAGLRAEHSSLYRCLDVLPPPPPLQRNSMQHKRREAETTALFSPPRDQATALYDVSAGLLAGMKSDTVLQKGDNDHRRKQPAAVISHARSEYRRKPGYEETGSEQDNGSALQRHDSSWRGSRGARVPAKVQSMQETPRRGSALKLFDASGCVGNPTSSATAEASSSAGSIMPGFMKTTSHRFKESADFLLKTHALQKIAMDQKWSSQQAALRRRGQSVNQVSSTMMLSHQHHLNIDETYIGGLEKQSSIENLSQQALLVQDLNKIKQDYPSCSNEKLDTSSIHNHRSSLRSSLDDASTSTSESDVAQWVSRASRHAQLLPLMTSDSEEEETDTGRRALLKQAYERARAEVIGSHALAADGEEKREEDSVQLQWHQIPEDISGIRGSIIRNKHRVLLNTREDLLNEKQQQPEVVHETSLQIKRESKSLLEDIRNGHGMMTEVTKNSHKDMTSKHSRHSRHPNMTPNEQHDGHRSCSPSRQQQDPDLRLSSQRQQQFPEQRRSSSRQGGHCTPDRGCGGGRQLRNLTPEYGRAGRRLKLTTIPQGHRGRMRHEETLLPEHSRFSSSSTRRPLTPGPYSRQYNSDKRPSPPSAGVMTRSRSCMRSHDLSKRSYYEGPEIAVACPRRNYIATDSIAKAAESMELFTAGGHGCPTRENSGLLVPSVMQNDRASQGAPEIITVAPAGNDHGVIIQQREAVLAPILDQLRVLLQSLETKLSVSDIQKDSASTQEPISTSTPRSRPLHATTEIIEDPMHGMGMVADAAWSPLTMNRNHSSTSATSAASAAFTSTVTHTLSHGSAAVSSATNNRLSSGGSAAAAVTSATNNRLSSGGSAAAAALAAATTLEHMLSATLSSLPPPATAGPANSGTNSGATSSAGSAVVSNDTLVRLAEAGKQVEAMTAILNQLTANRVPHAPPVTE</sequence>
<dbReference type="Proteomes" id="UP000232323">
    <property type="component" value="Unassembled WGS sequence"/>
</dbReference>
<feature type="region of interest" description="Disordered" evidence="1">
    <location>
        <begin position="1449"/>
        <end position="1473"/>
    </location>
</feature>
<feature type="region of interest" description="Disordered" evidence="1">
    <location>
        <begin position="1582"/>
        <end position="1608"/>
    </location>
</feature>
<organism evidence="2 3">
    <name type="scientific">Chlamydomonas eustigma</name>
    <dbReference type="NCBI Taxonomy" id="1157962"/>
    <lineage>
        <taxon>Eukaryota</taxon>
        <taxon>Viridiplantae</taxon>
        <taxon>Chlorophyta</taxon>
        <taxon>core chlorophytes</taxon>
        <taxon>Chlorophyceae</taxon>
        <taxon>CS clade</taxon>
        <taxon>Chlamydomonadales</taxon>
        <taxon>Chlamydomonadaceae</taxon>
        <taxon>Chlamydomonas</taxon>
    </lineage>
</organism>
<feature type="compositionally biased region" description="Polar residues" evidence="1">
    <location>
        <begin position="542"/>
        <end position="565"/>
    </location>
</feature>
<feature type="region of interest" description="Disordered" evidence="1">
    <location>
        <begin position="364"/>
        <end position="627"/>
    </location>
</feature>
<feature type="region of interest" description="Disordered" evidence="1">
    <location>
        <begin position="1007"/>
        <end position="1033"/>
    </location>
</feature>
<evidence type="ECO:0000313" key="2">
    <source>
        <dbReference type="EMBL" id="GAX77063.1"/>
    </source>
</evidence>
<feature type="compositionally biased region" description="Polar residues" evidence="1">
    <location>
        <begin position="659"/>
        <end position="668"/>
    </location>
</feature>
<feature type="compositionally biased region" description="Low complexity" evidence="1">
    <location>
        <begin position="524"/>
        <end position="533"/>
    </location>
</feature>
<feature type="compositionally biased region" description="Polar residues" evidence="1">
    <location>
        <begin position="1449"/>
        <end position="1468"/>
    </location>
</feature>
<feature type="compositionally biased region" description="Polar residues" evidence="1">
    <location>
        <begin position="381"/>
        <end position="417"/>
    </location>
</feature>
<evidence type="ECO:0000313" key="3">
    <source>
        <dbReference type="Proteomes" id="UP000232323"/>
    </source>
</evidence>
<feature type="region of interest" description="Disordered" evidence="1">
    <location>
        <begin position="137"/>
        <end position="273"/>
    </location>
</feature>
<comment type="caution">
    <text evidence="2">The sequence shown here is derived from an EMBL/GenBank/DDBJ whole genome shotgun (WGS) entry which is preliminary data.</text>
</comment>
<protein>
    <submittedName>
        <fullName evidence="2">Uncharacterized protein</fullName>
    </submittedName>
</protein>
<gene>
    <name evidence="2" type="ORF">CEUSTIGMA_g4509.t1</name>
</gene>
<feature type="compositionally biased region" description="Basic and acidic residues" evidence="1">
    <location>
        <begin position="821"/>
        <end position="831"/>
    </location>
</feature>
<reference evidence="2 3" key="1">
    <citation type="submission" date="2017-08" db="EMBL/GenBank/DDBJ databases">
        <title>Acidophilic green algal genome provides insights into adaptation to an acidic environment.</title>
        <authorList>
            <person name="Hirooka S."/>
            <person name="Hirose Y."/>
            <person name="Kanesaki Y."/>
            <person name="Higuchi S."/>
            <person name="Fujiwara T."/>
            <person name="Onuma R."/>
            <person name="Era A."/>
            <person name="Ohbayashi R."/>
            <person name="Uzuka A."/>
            <person name="Nozaki H."/>
            <person name="Yoshikawa H."/>
            <person name="Miyagishima S.Y."/>
        </authorList>
    </citation>
    <scope>NUCLEOTIDE SEQUENCE [LARGE SCALE GENOMIC DNA]</scope>
    <source>
        <strain evidence="2 3">NIES-2499</strain>
    </source>
</reference>
<feature type="compositionally biased region" description="Polar residues" evidence="1">
    <location>
        <begin position="444"/>
        <end position="486"/>
    </location>
</feature>
<feature type="compositionally biased region" description="Basic and acidic residues" evidence="1">
    <location>
        <begin position="257"/>
        <end position="273"/>
    </location>
</feature>
<feature type="compositionally biased region" description="Polar residues" evidence="1">
    <location>
        <begin position="137"/>
        <end position="154"/>
    </location>
</feature>
<feature type="compositionally biased region" description="Polar residues" evidence="1">
    <location>
        <begin position="98"/>
        <end position="116"/>
    </location>
</feature>
<evidence type="ECO:0000256" key="1">
    <source>
        <dbReference type="SAM" id="MobiDB-lite"/>
    </source>
</evidence>
<feature type="region of interest" description="Disordered" evidence="1">
    <location>
        <begin position="641"/>
        <end position="692"/>
    </location>
</feature>
<feature type="region of interest" description="Disordered" evidence="1">
    <location>
        <begin position="1163"/>
        <end position="1337"/>
    </location>
</feature>
<feature type="compositionally biased region" description="Basic residues" evidence="1">
    <location>
        <begin position="586"/>
        <end position="596"/>
    </location>
</feature>
<name>A0A250X1V1_9CHLO</name>
<accession>A0A250X1V1</accession>
<feature type="region of interest" description="Disordered" evidence="1">
    <location>
        <begin position="802"/>
        <end position="873"/>
    </location>
</feature>
<proteinExistence type="predicted"/>